<dbReference type="STRING" id="446470.Snas_3345"/>
<feature type="chain" id="PRO_5003048003" evidence="5">
    <location>
        <begin position="29"/>
        <end position="532"/>
    </location>
</feature>
<dbReference type="InterPro" id="IPR013595">
    <property type="entry name" value="Pept_S33_TAP-like_C"/>
</dbReference>
<evidence type="ECO:0000259" key="6">
    <source>
        <dbReference type="Pfam" id="PF00561"/>
    </source>
</evidence>
<protein>
    <submittedName>
        <fullName evidence="8">TAP domain protein</fullName>
    </submittedName>
</protein>
<dbReference type="PANTHER" id="PTHR43248">
    <property type="entry name" value="2-SUCCINYL-6-HYDROXY-2,4-CYCLOHEXADIENE-1-CARBOXYLATE SYNTHASE"/>
    <property type="match status" value="1"/>
</dbReference>
<keyword evidence="2 5" id="KW-0732">Signal</keyword>
<evidence type="ECO:0000313" key="8">
    <source>
        <dbReference type="EMBL" id="ADD43011.1"/>
    </source>
</evidence>
<dbReference type="eggNOG" id="COG0596">
    <property type="taxonomic scope" value="Bacteria"/>
</dbReference>
<accession>D3PUJ8</accession>
<feature type="signal peptide" evidence="5">
    <location>
        <begin position="1"/>
        <end position="28"/>
    </location>
</feature>
<dbReference type="HOGENOM" id="CLU_013364_3_2_11"/>
<dbReference type="InterPro" id="IPR000073">
    <property type="entry name" value="AB_hydrolase_1"/>
</dbReference>
<dbReference type="EMBL" id="CP001778">
    <property type="protein sequence ID" value="ADD43011.1"/>
    <property type="molecule type" value="Genomic_DNA"/>
</dbReference>
<feature type="region of interest" description="Disordered" evidence="4">
    <location>
        <begin position="336"/>
        <end position="368"/>
    </location>
</feature>
<feature type="domain" description="AB hydrolase-1" evidence="6">
    <location>
        <begin position="86"/>
        <end position="271"/>
    </location>
</feature>
<feature type="domain" description="Peptidase S33 tripeptidyl aminopeptidase-like C-terminal" evidence="7">
    <location>
        <begin position="403"/>
        <end position="505"/>
    </location>
</feature>
<dbReference type="Proteomes" id="UP000000844">
    <property type="component" value="Chromosome"/>
</dbReference>
<gene>
    <name evidence="8" type="ordered locus">Snas_3345</name>
</gene>
<dbReference type="SUPFAM" id="SSF53474">
    <property type="entry name" value="alpha/beta-Hydrolases"/>
    <property type="match status" value="1"/>
</dbReference>
<dbReference type="PANTHER" id="PTHR43248:SF29">
    <property type="entry name" value="TRIPEPTIDYL AMINOPEPTIDASE"/>
    <property type="match status" value="1"/>
</dbReference>
<dbReference type="AlphaFoldDB" id="D3PUJ8"/>
<evidence type="ECO:0000259" key="7">
    <source>
        <dbReference type="Pfam" id="PF08386"/>
    </source>
</evidence>
<keyword evidence="3" id="KW-0378">Hydrolase</keyword>
<evidence type="ECO:0000256" key="4">
    <source>
        <dbReference type="SAM" id="MobiDB-lite"/>
    </source>
</evidence>
<evidence type="ECO:0000313" key="9">
    <source>
        <dbReference type="Proteomes" id="UP000000844"/>
    </source>
</evidence>
<dbReference type="Pfam" id="PF08386">
    <property type="entry name" value="Abhydrolase_4"/>
    <property type="match status" value="1"/>
</dbReference>
<evidence type="ECO:0000256" key="5">
    <source>
        <dbReference type="SAM" id="SignalP"/>
    </source>
</evidence>
<dbReference type="Gene3D" id="3.40.50.1820">
    <property type="entry name" value="alpha/beta hydrolase"/>
    <property type="match status" value="1"/>
</dbReference>
<dbReference type="RefSeq" id="WP_013018582.1">
    <property type="nucleotide sequence ID" value="NC_013947.1"/>
</dbReference>
<proteinExistence type="inferred from homology"/>
<dbReference type="InterPro" id="IPR029058">
    <property type="entry name" value="AB_hydrolase_fold"/>
</dbReference>
<organism evidence="8 9">
    <name type="scientific">Stackebrandtia nassauensis (strain DSM 44728 / CIP 108903 / NRRL B-16338 / NBRC 102104 / LLR-40K-21)</name>
    <dbReference type="NCBI Taxonomy" id="446470"/>
    <lineage>
        <taxon>Bacteria</taxon>
        <taxon>Bacillati</taxon>
        <taxon>Actinomycetota</taxon>
        <taxon>Actinomycetes</taxon>
        <taxon>Glycomycetales</taxon>
        <taxon>Glycomycetaceae</taxon>
        <taxon>Stackebrandtia</taxon>
    </lineage>
</organism>
<sequence length="532" mass="56894">MNRGRILGIGVAVTAVGLAGVVMAPAFAEDGGAVEWGECPEDVVGAAQLECASVAVPRDYEKPDGETIEVMISRLASTDAEKRRGVLMLNPGGPGGAGLSQPADMSGLGLPDSVKDSLDLIGMDPRGVGHSTPVSCGFTADQDYRGNVPPYAVDDAAVVKQAKAAKKIADQCAEHDTGGLMKHMTTANTARDMDFIREALGEKKVNFYGASYGSGLGSAYASMFPGNSDRIVIDSNLGGTALDWGAQRRFGQGMEDTFPDFAAWAAKRHDSYGLGESADAVRENYFALAERLDEEPVAEIDGGLFRFNMFFTLYGEGNYAPGAQLWQSLAESDEDAVRRQMEKQPLGLPGVADSVEEPSKGSEPSPYDNGWSSYLAVTCNDVDWPEDVDTYREQVAEDRETYPLFGAAGANVSPCAFWNNDPVEPPVEIVDEGPENVLVLQNQRDPATPHAGGEMVREAFGDRARLVSVDGSGHGVYVYDDNPCALNVTTKYLVDGEFPDADVSCEASKKSGLDLGEDAQRLRDQTLERLGR</sequence>
<name>D3PUJ8_STANL</name>
<comment type="similarity">
    <text evidence="1">Belongs to the peptidase S33 family.</text>
</comment>
<dbReference type="InterPro" id="IPR051601">
    <property type="entry name" value="Serine_prot/Carboxylest_S33"/>
</dbReference>
<dbReference type="KEGG" id="sna:Snas_3345"/>
<dbReference type="Pfam" id="PF00561">
    <property type="entry name" value="Abhydrolase_1"/>
    <property type="match status" value="1"/>
</dbReference>
<dbReference type="GO" id="GO:0016787">
    <property type="term" value="F:hydrolase activity"/>
    <property type="evidence" value="ECO:0007669"/>
    <property type="project" value="UniProtKB-KW"/>
</dbReference>
<reference evidence="8 9" key="1">
    <citation type="journal article" date="2009" name="Stand. Genomic Sci.">
        <title>Complete genome sequence of Stackebrandtia nassauensis type strain (LLR-40K-21).</title>
        <authorList>
            <person name="Munk C."/>
            <person name="Lapidus A."/>
            <person name="Copeland A."/>
            <person name="Jando M."/>
            <person name="Mayilraj S."/>
            <person name="Glavina Del Rio T."/>
            <person name="Nolan M."/>
            <person name="Chen F."/>
            <person name="Lucas S."/>
            <person name="Tice H."/>
            <person name="Cheng J.F."/>
            <person name="Han C."/>
            <person name="Detter J.C."/>
            <person name="Bruce D."/>
            <person name="Goodwin L."/>
            <person name="Chain P."/>
            <person name="Pitluck S."/>
            <person name="Goker M."/>
            <person name="Ovchinikova G."/>
            <person name="Pati A."/>
            <person name="Ivanova N."/>
            <person name="Mavromatis K."/>
            <person name="Chen A."/>
            <person name="Palaniappan K."/>
            <person name="Land M."/>
            <person name="Hauser L."/>
            <person name="Chang Y.J."/>
            <person name="Jeffries C.D."/>
            <person name="Bristow J."/>
            <person name="Eisen J.A."/>
            <person name="Markowitz V."/>
            <person name="Hugenholtz P."/>
            <person name="Kyrpides N.C."/>
            <person name="Klenk H.P."/>
        </authorList>
    </citation>
    <scope>NUCLEOTIDE SEQUENCE [LARGE SCALE GENOMIC DNA]</scope>
    <source>
        <strain evidence="9">DSM 44728 / CIP 108903 / NRRL B-16338 / NBRC 102104 / LLR-40K-21</strain>
    </source>
</reference>
<evidence type="ECO:0000256" key="3">
    <source>
        <dbReference type="ARBA" id="ARBA00022801"/>
    </source>
</evidence>
<keyword evidence="9" id="KW-1185">Reference proteome</keyword>
<evidence type="ECO:0000256" key="2">
    <source>
        <dbReference type="ARBA" id="ARBA00022729"/>
    </source>
</evidence>
<evidence type="ECO:0000256" key="1">
    <source>
        <dbReference type="ARBA" id="ARBA00010088"/>
    </source>
</evidence>